<evidence type="ECO:0000256" key="1">
    <source>
        <dbReference type="ARBA" id="ARBA00004442"/>
    </source>
</evidence>
<dbReference type="GO" id="GO:0015562">
    <property type="term" value="F:efflux transmembrane transporter activity"/>
    <property type="evidence" value="ECO:0007669"/>
    <property type="project" value="InterPro"/>
</dbReference>
<proteinExistence type="predicted"/>
<keyword evidence="2" id="KW-0813">Transport</keyword>
<comment type="subcellular location">
    <subcellularLocation>
        <location evidence="1">Cell outer membrane</location>
    </subcellularLocation>
</comment>
<dbReference type="PANTHER" id="PTHR30026">
    <property type="entry name" value="OUTER MEMBRANE PROTEIN TOLC"/>
    <property type="match status" value="1"/>
</dbReference>
<dbReference type="SUPFAM" id="SSF56954">
    <property type="entry name" value="Outer membrane efflux proteins (OEP)"/>
    <property type="match status" value="1"/>
</dbReference>
<feature type="coiled-coil region" evidence="7">
    <location>
        <begin position="22"/>
        <end position="66"/>
    </location>
</feature>
<dbReference type="Pfam" id="PF02321">
    <property type="entry name" value="OEP"/>
    <property type="match status" value="1"/>
</dbReference>
<keyword evidence="5" id="KW-0472">Membrane</keyword>
<dbReference type="GO" id="GO:0009279">
    <property type="term" value="C:cell outer membrane"/>
    <property type="evidence" value="ECO:0007669"/>
    <property type="project" value="UniProtKB-SubCell"/>
</dbReference>
<dbReference type="GO" id="GO:0015288">
    <property type="term" value="F:porin activity"/>
    <property type="evidence" value="ECO:0007669"/>
    <property type="project" value="TreeGrafter"/>
</dbReference>
<evidence type="ECO:0000256" key="4">
    <source>
        <dbReference type="ARBA" id="ARBA00022692"/>
    </source>
</evidence>
<evidence type="ECO:0000313" key="8">
    <source>
        <dbReference type="EMBL" id="SVC47386.1"/>
    </source>
</evidence>
<dbReference type="PANTHER" id="PTHR30026:SF20">
    <property type="entry name" value="OUTER MEMBRANE PROTEIN TOLC"/>
    <property type="match status" value="1"/>
</dbReference>
<reference evidence="8" key="1">
    <citation type="submission" date="2018-05" db="EMBL/GenBank/DDBJ databases">
        <authorList>
            <person name="Lanie J.A."/>
            <person name="Ng W.-L."/>
            <person name="Kazmierczak K.M."/>
            <person name="Andrzejewski T.M."/>
            <person name="Davidsen T.M."/>
            <person name="Wayne K.J."/>
            <person name="Tettelin H."/>
            <person name="Glass J.I."/>
            <person name="Rusch D."/>
            <person name="Podicherti R."/>
            <person name="Tsui H.-C.T."/>
            <person name="Winkler M.E."/>
        </authorList>
    </citation>
    <scope>NUCLEOTIDE SEQUENCE</scope>
</reference>
<dbReference type="AlphaFoldDB" id="A0A382MF79"/>
<evidence type="ECO:0000256" key="7">
    <source>
        <dbReference type="SAM" id="Coils"/>
    </source>
</evidence>
<evidence type="ECO:0000256" key="6">
    <source>
        <dbReference type="ARBA" id="ARBA00023237"/>
    </source>
</evidence>
<evidence type="ECO:0000256" key="3">
    <source>
        <dbReference type="ARBA" id="ARBA00022452"/>
    </source>
</evidence>
<gene>
    <name evidence="8" type="ORF">METZ01_LOCUS300240</name>
</gene>
<protein>
    <recommendedName>
        <fullName evidence="9">TolC family protein</fullName>
    </recommendedName>
</protein>
<evidence type="ECO:0008006" key="9">
    <source>
        <dbReference type="Google" id="ProtNLM"/>
    </source>
</evidence>
<dbReference type="EMBL" id="UINC01093178">
    <property type="protein sequence ID" value="SVC47386.1"/>
    <property type="molecule type" value="Genomic_DNA"/>
</dbReference>
<evidence type="ECO:0000256" key="5">
    <source>
        <dbReference type="ARBA" id="ARBA00023136"/>
    </source>
</evidence>
<dbReference type="Gene3D" id="1.20.1600.10">
    <property type="entry name" value="Outer membrane efflux proteins (OEP)"/>
    <property type="match status" value="1"/>
</dbReference>
<keyword evidence="3" id="KW-1134">Transmembrane beta strand</keyword>
<evidence type="ECO:0000256" key="2">
    <source>
        <dbReference type="ARBA" id="ARBA00022448"/>
    </source>
</evidence>
<dbReference type="InterPro" id="IPR003423">
    <property type="entry name" value="OMP_efflux"/>
</dbReference>
<keyword evidence="7" id="KW-0175">Coiled coil</keyword>
<dbReference type="GO" id="GO:1990281">
    <property type="term" value="C:efflux pump complex"/>
    <property type="evidence" value="ECO:0007669"/>
    <property type="project" value="TreeGrafter"/>
</dbReference>
<keyword evidence="4" id="KW-0812">Transmembrane</keyword>
<keyword evidence="6" id="KW-0998">Cell outer membrane</keyword>
<dbReference type="InterPro" id="IPR051906">
    <property type="entry name" value="TolC-like"/>
</dbReference>
<sequence>MHISRWLTVWVVVSLAVGSEAMAQEREQVLTLEQAVRMALEQSEDLRDARLGLELAEEQVSEARGELFPKVDATAAYTRNLSVATNFLPALIFDPSADPKDLVPVRFGSDNIWQTNITVEQALFKPSIFLSMAAADRFENLERETLRGRTQAIVTRVRLTYYGLLLAQEQARLMENSVRRVRQSLEETVALNRAGMASDYDVLRLEVELANLEPNLLRARNSVAQFRRELGIELALEVPDRLRVAGSLAEIDLADREANSGANREILEFSTWDGGTGPEIDQGIDVEARSDLRVLDFSEELRRSELRAEQVQYLPEIVVFGS</sequence>
<accession>A0A382MF79</accession>
<organism evidence="8">
    <name type="scientific">marine metagenome</name>
    <dbReference type="NCBI Taxonomy" id="408172"/>
    <lineage>
        <taxon>unclassified sequences</taxon>
        <taxon>metagenomes</taxon>
        <taxon>ecological metagenomes</taxon>
    </lineage>
</organism>
<feature type="non-terminal residue" evidence="8">
    <location>
        <position position="322"/>
    </location>
</feature>
<name>A0A382MF79_9ZZZZ</name>